<dbReference type="KEGG" id="hro:HELRODRAFT_123655"/>
<feature type="domain" description="Carboxylesterase type B" evidence="3">
    <location>
        <begin position="2"/>
        <end position="131"/>
    </location>
</feature>
<accession>T1EGY4</accession>
<dbReference type="SUPFAM" id="SSF53474">
    <property type="entry name" value="alpha/beta-Hydrolases"/>
    <property type="match status" value="1"/>
</dbReference>
<keyword evidence="6" id="KW-1185">Reference proteome</keyword>
<dbReference type="EMBL" id="KB097572">
    <property type="protein sequence ID" value="ESN94128.1"/>
    <property type="molecule type" value="Genomic_DNA"/>
</dbReference>
<feature type="transmembrane region" description="Helical" evidence="2">
    <location>
        <begin position="26"/>
        <end position="51"/>
    </location>
</feature>
<evidence type="ECO:0000259" key="3">
    <source>
        <dbReference type="Pfam" id="PF00135"/>
    </source>
</evidence>
<dbReference type="InterPro" id="IPR002018">
    <property type="entry name" value="CarbesteraseB"/>
</dbReference>
<dbReference type="InterPro" id="IPR051093">
    <property type="entry name" value="Neuroligin/BSAL"/>
</dbReference>
<organism evidence="5 6">
    <name type="scientific">Helobdella robusta</name>
    <name type="common">Californian leech</name>
    <dbReference type="NCBI Taxonomy" id="6412"/>
    <lineage>
        <taxon>Eukaryota</taxon>
        <taxon>Metazoa</taxon>
        <taxon>Spiralia</taxon>
        <taxon>Lophotrochozoa</taxon>
        <taxon>Annelida</taxon>
        <taxon>Clitellata</taxon>
        <taxon>Hirudinea</taxon>
        <taxon>Rhynchobdellida</taxon>
        <taxon>Glossiphoniidae</taxon>
        <taxon>Helobdella</taxon>
    </lineage>
</organism>
<dbReference type="Pfam" id="PF00135">
    <property type="entry name" value="COesterase"/>
    <property type="match status" value="1"/>
</dbReference>
<dbReference type="OrthoDB" id="408631at2759"/>
<reference evidence="5" key="3">
    <citation type="submission" date="2015-06" db="UniProtKB">
        <authorList>
            <consortium name="EnsemblMetazoa"/>
        </authorList>
    </citation>
    <scope>IDENTIFICATION</scope>
</reference>
<dbReference type="AlphaFoldDB" id="T1EGY4"/>
<sequence>SLPVLLFIHGSSYDFGTGNMFDGRILAAYGLVIVVTINYRLGVLGWLVGFLSTTDSDASGNYALLDQVAALQWIQANIKNFGGNPNGVTIMGQGHGAAMANMLMMSPITRGSNLFQRVILLSGSAFSVWAI</sequence>
<proteinExistence type="inferred from homology"/>
<dbReference type="PANTHER" id="PTHR43903">
    <property type="entry name" value="NEUROLIGIN"/>
    <property type="match status" value="1"/>
</dbReference>
<dbReference type="STRING" id="6412.T1EGY4"/>
<dbReference type="InterPro" id="IPR029058">
    <property type="entry name" value="AB_hydrolase_fold"/>
</dbReference>
<dbReference type="RefSeq" id="XP_009027857.1">
    <property type="nucleotide sequence ID" value="XM_009029609.1"/>
</dbReference>
<keyword evidence="2" id="KW-0812">Transmembrane</keyword>
<evidence type="ECO:0000313" key="5">
    <source>
        <dbReference type="EnsemblMetazoa" id="HelroP123655"/>
    </source>
</evidence>
<evidence type="ECO:0000256" key="1">
    <source>
        <dbReference type="ARBA" id="ARBA00005964"/>
    </source>
</evidence>
<dbReference type="InParanoid" id="T1EGY4"/>
<protein>
    <recommendedName>
        <fullName evidence="3">Carboxylesterase type B domain-containing protein</fullName>
    </recommendedName>
</protein>
<dbReference type="CTD" id="20195834"/>
<evidence type="ECO:0000256" key="2">
    <source>
        <dbReference type="SAM" id="Phobius"/>
    </source>
</evidence>
<name>T1EGY4_HELRO</name>
<keyword evidence="2" id="KW-1133">Transmembrane helix</keyword>
<dbReference type="EMBL" id="AMQM01007147">
    <property type="status" value="NOT_ANNOTATED_CDS"/>
    <property type="molecule type" value="Genomic_DNA"/>
</dbReference>
<reference evidence="4 6" key="2">
    <citation type="journal article" date="2013" name="Nature">
        <title>Insights into bilaterian evolution from three spiralian genomes.</title>
        <authorList>
            <person name="Simakov O."/>
            <person name="Marletaz F."/>
            <person name="Cho S.J."/>
            <person name="Edsinger-Gonzales E."/>
            <person name="Havlak P."/>
            <person name="Hellsten U."/>
            <person name="Kuo D.H."/>
            <person name="Larsson T."/>
            <person name="Lv J."/>
            <person name="Arendt D."/>
            <person name="Savage R."/>
            <person name="Osoegawa K."/>
            <person name="de Jong P."/>
            <person name="Grimwood J."/>
            <person name="Chapman J.A."/>
            <person name="Shapiro H."/>
            <person name="Aerts A."/>
            <person name="Otillar R.P."/>
            <person name="Terry A.Y."/>
            <person name="Boore J.L."/>
            <person name="Grigoriev I.V."/>
            <person name="Lindberg D.R."/>
            <person name="Seaver E.C."/>
            <person name="Weisblat D.A."/>
            <person name="Putnam N.H."/>
            <person name="Rokhsar D.S."/>
        </authorList>
    </citation>
    <scope>NUCLEOTIDE SEQUENCE</scope>
</reference>
<dbReference type="Gene3D" id="3.40.50.1820">
    <property type="entry name" value="alpha/beta hydrolase"/>
    <property type="match status" value="1"/>
</dbReference>
<reference evidence="6" key="1">
    <citation type="submission" date="2012-12" db="EMBL/GenBank/DDBJ databases">
        <authorList>
            <person name="Hellsten U."/>
            <person name="Grimwood J."/>
            <person name="Chapman J.A."/>
            <person name="Shapiro H."/>
            <person name="Aerts A."/>
            <person name="Otillar R.P."/>
            <person name="Terry A.Y."/>
            <person name="Boore J.L."/>
            <person name="Simakov O."/>
            <person name="Marletaz F."/>
            <person name="Cho S.-J."/>
            <person name="Edsinger-Gonzales E."/>
            <person name="Havlak P."/>
            <person name="Kuo D.-H."/>
            <person name="Larsson T."/>
            <person name="Lv J."/>
            <person name="Arendt D."/>
            <person name="Savage R."/>
            <person name="Osoegawa K."/>
            <person name="de Jong P."/>
            <person name="Lindberg D.R."/>
            <person name="Seaver E.C."/>
            <person name="Weisblat D.A."/>
            <person name="Putnam N.H."/>
            <person name="Grigoriev I.V."/>
            <person name="Rokhsar D.S."/>
        </authorList>
    </citation>
    <scope>NUCLEOTIDE SEQUENCE</scope>
</reference>
<dbReference type="Proteomes" id="UP000015101">
    <property type="component" value="Unassembled WGS sequence"/>
</dbReference>
<comment type="similarity">
    <text evidence="1">Belongs to the type-B carboxylesterase/lipase family.</text>
</comment>
<evidence type="ECO:0000313" key="6">
    <source>
        <dbReference type="Proteomes" id="UP000015101"/>
    </source>
</evidence>
<dbReference type="HOGENOM" id="CLU_006586_12_1_1"/>
<gene>
    <name evidence="5" type="primary">20195834</name>
    <name evidence="4" type="ORF">HELRODRAFT_123655</name>
</gene>
<dbReference type="GeneID" id="20195834"/>
<dbReference type="eggNOG" id="KOG1516">
    <property type="taxonomic scope" value="Eukaryota"/>
</dbReference>
<evidence type="ECO:0000313" key="4">
    <source>
        <dbReference type="EMBL" id="ESN94128.1"/>
    </source>
</evidence>
<keyword evidence="2" id="KW-0472">Membrane</keyword>
<dbReference type="EnsemblMetazoa" id="HelroT123655">
    <property type="protein sequence ID" value="HelroP123655"/>
    <property type="gene ID" value="HelroG123655"/>
</dbReference>
<dbReference type="OMA" id="ICGSHAK"/>